<evidence type="ECO:0000256" key="2">
    <source>
        <dbReference type="ARBA" id="ARBA00022723"/>
    </source>
</evidence>
<name>A0A1C6U950_9ACTN</name>
<feature type="binding site" evidence="5">
    <location>
        <position position="127"/>
    </location>
    <ligand>
        <name>Mg(2+)</name>
        <dbReference type="ChEBI" id="CHEBI:18420"/>
    </ligand>
</feature>
<evidence type="ECO:0000313" key="7">
    <source>
        <dbReference type="EMBL" id="SCL50552.1"/>
    </source>
</evidence>
<dbReference type="SUPFAM" id="SSF51621">
    <property type="entry name" value="Phosphoenolpyruvate/pyruvate domain"/>
    <property type="match status" value="1"/>
</dbReference>
<keyword evidence="3 5" id="KW-0460">Magnesium</keyword>
<dbReference type="GO" id="GO:0000287">
    <property type="term" value="F:magnesium ion binding"/>
    <property type="evidence" value="ECO:0007669"/>
    <property type="project" value="TreeGrafter"/>
</dbReference>
<dbReference type="OrthoDB" id="5172636at2"/>
<dbReference type="InterPro" id="IPR011206">
    <property type="entry name" value="Citrate_lyase_beta/mcl1/mcl2"/>
</dbReference>
<proteinExistence type="predicted"/>
<dbReference type="Pfam" id="PF03328">
    <property type="entry name" value="HpcH_HpaI"/>
    <property type="match status" value="1"/>
</dbReference>
<protein>
    <submittedName>
        <fullName evidence="7">Citrate lyase subunit beta / citryl-CoA lyase</fullName>
    </submittedName>
</protein>
<evidence type="ECO:0000256" key="3">
    <source>
        <dbReference type="ARBA" id="ARBA00022842"/>
    </source>
</evidence>
<evidence type="ECO:0000256" key="1">
    <source>
        <dbReference type="ARBA" id="ARBA00001946"/>
    </source>
</evidence>
<dbReference type="RefSeq" id="WP_091117826.1">
    <property type="nucleotide sequence ID" value="NZ_FMHY01000002.1"/>
</dbReference>
<dbReference type="Proteomes" id="UP000199696">
    <property type="component" value="Unassembled WGS sequence"/>
</dbReference>
<dbReference type="STRING" id="227316.GA0070604_2157"/>
<dbReference type="GO" id="GO:0016829">
    <property type="term" value="F:lyase activity"/>
    <property type="evidence" value="ECO:0007669"/>
    <property type="project" value="UniProtKB-KW"/>
</dbReference>
<accession>A0A1C6U950</accession>
<dbReference type="PANTHER" id="PTHR32308:SF10">
    <property type="entry name" value="CITRATE LYASE SUBUNIT BETA"/>
    <property type="match status" value="1"/>
</dbReference>
<sequence length="290" mass="29836">MAPGWELALAWLYVPATRPDRFMKAAAAADGVVVDLEDAVHPTQRSAARAGLADAIGAGLGVPTVVRINSPSSPDFAADVAAVGPLVRAGAIVAVRVAKVDSANDAYRAAEATADWGLERRLICQLESARAIAAAHEIAAVPGVHSLMLGEADLRADLGLARGTTDDEGLTLARQTAVLAARAAGLPAPVASAYVNVTDIDGLAASSRRLRALGFLGRSCIHPTQVAMVRDAFRPTTADVAWARSVLDGARAAGDGQRAVSVLADGSFVDAPVVRQAEMIVALAERKIDG</sequence>
<dbReference type="Gene3D" id="3.20.20.60">
    <property type="entry name" value="Phosphoenolpyruvate-binding domains"/>
    <property type="match status" value="1"/>
</dbReference>
<evidence type="ECO:0000259" key="6">
    <source>
        <dbReference type="Pfam" id="PF03328"/>
    </source>
</evidence>
<comment type="cofactor">
    <cofactor evidence="1">
        <name>Mg(2+)</name>
        <dbReference type="ChEBI" id="CHEBI:18420"/>
    </cofactor>
</comment>
<feature type="binding site" evidence="4">
    <location>
        <position position="67"/>
    </location>
    <ligand>
        <name>substrate</name>
    </ligand>
</feature>
<dbReference type="InterPro" id="IPR040442">
    <property type="entry name" value="Pyrv_kinase-like_dom_sf"/>
</dbReference>
<dbReference type="PIRSF" id="PIRSF015582">
    <property type="entry name" value="Cit_lyase_B"/>
    <property type="match status" value="1"/>
</dbReference>
<keyword evidence="8" id="KW-1185">Reference proteome</keyword>
<organism evidence="7 8">
    <name type="scientific">Micromonospora eburnea</name>
    <dbReference type="NCBI Taxonomy" id="227316"/>
    <lineage>
        <taxon>Bacteria</taxon>
        <taxon>Bacillati</taxon>
        <taxon>Actinomycetota</taxon>
        <taxon>Actinomycetes</taxon>
        <taxon>Micromonosporales</taxon>
        <taxon>Micromonosporaceae</taxon>
        <taxon>Micromonospora</taxon>
    </lineage>
</organism>
<keyword evidence="2 5" id="KW-0479">Metal-binding</keyword>
<dbReference type="AlphaFoldDB" id="A0A1C6U950"/>
<dbReference type="PANTHER" id="PTHR32308">
    <property type="entry name" value="LYASE BETA SUBUNIT, PUTATIVE (AFU_ORTHOLOGUE AFUA_4G13030)-RELATED"/>
    <property type="match status" value="1"/>
</dbReference>
<feature type="domain" description="HpcH/HpaI aldolase/citrate lyase" evidence="6">
    <location>
        <begin position="11"/>
        <end position="223"/>
    </location>
</feature>
<evidence type="ECO:0000256" key="4">
    <source>
        <dbReference type="PIRSR" id="PIRSR015582-1"/>
    </source>
</evidence>
<evidence type="ECO:0000256" key="5">
    <source>
        <dbReference type="PIRSR" id="PIRSR015582-2"/>
    </source>
</evidence>
<evidence type="ECO:0000313" key="8">
    <source>
        <dbReference type="Proteomes" id="UP000199696"/>
    </source>
</evidence>
<keyword evidence="7" id="KW-0456">Lyase</keyword>
<dbReference type="GO" id="GO:0006107">
    <property type="term" value="P:oxaloacetate metabolic process"/>
    <property type="evidence" value="ECO:0007669"/>
    <property type="project" value="TreeGrafter"/>
</dbReference>
<feature type="binding site" evidence="5">
    <location>
        <position position="153"/>
    </location>
    <ligand>
        <name>Mg(2+)</name>
        <dbReference type="ChEBI" id="CHEBI:18420"/>
    </ligand>
</feature>
<reference evidence="8" key="1">
    <citation type="submission" date="2016-06" db="EMBL/GenBank/DDBJ databases">
        <authorList>
            <person name="Varghese N."/>
            <person name="Submissions Spin"/>
        </authorList>
    </citation>
    <scope>NUCLEOTIDE SEQUENCE [LARGE SCALE GENOMIC DNA]</scope>
    <source>
        <strain evidence="8">DSM 44814</strain>
    </source>
</reference>
<feature type="binding site" evidence="4">
    <location>
        <position position="127"/>
    </location>
    <ligand>
        <name>substrate</name>
    </ligand>
</feature>
<dbReference type="InterPro" id="IPR005000">
    <property type="entry name" value="Aldolase/citrate-lyase_domain"/>
</dbReference>
<dbReference type="EMBL" id="FMHY01000002">
    <property type="protein sequence ID" value="SCL50552.1"/>
    <property type="molecule type" value="Genomic_DNA"/>
</dbReference>
<dbReference type="InterPro" id="IPR015813">
    <property type="entry name" value="Pyrv/PenolPyrv_kinase-like_dom"/>
</dbReference>
<gene>
    <name evidence="7" type="ORF">GA0070604_2157</name>
</gene>